<comment type="subunit">
    <text evidence="1">Monomer.</text>
</comment>
<keyword evidence="1" id="KW-0698">rRNA processing</keyword>
<dbReference type="OrthoDB" id="9791274at2"/>
<comment type="similarity">
    <text evidence="1">Belongs to the RlmJ family.</text>
</comment>
<feature type="binding site" evidence="1">
    <location>
        <position position="99"/>
    </location>
    <ligand>
        <name>S-adenosyl-L-methionine</name>
        <dbReference type="ChEBI" id="CHEBI:59789"/>
    </ligand>
</feature>
<dbReference type="AlphaFoldDB" id="A0A0R0BP99"/>
<gene>
    <name evidence="1" type="primary">rlmJ</name>
    <name evidence="2" type="ORF">ABB25_05510</name>
</gene>
<organism evidence="2 3">
    <name type="scientific">Stenotrophomonas koreensis</name>
    <dbReference type="NCBI Taxonomy" id="266128"/>
    <lineage>
        <taxon>Bacteria</taxon>
        <taxon>Pseudomonadati</taxon>
        <taxon>Pseudomonadota</taxon>
        <taxon>Gammaproteobacteria</taxon>
        <taxon>Lysobacterales</taxon>
        <taxon>Lysobacteraceae</taxon>
        <taxon>Stenotrophomonas</taxon>
    </lineage>
</organism>
<evidence type="ECO:0000313" key="2">
    <source>
        <dbReference type="EMBL" id="KRG58928.1"/>
    </source>
</evidence>
<dbReference type="InterPro" id="IPR029063">
    <property type="entry name" value="SAM-dependent_MTases_sf"/>
</dbReference>
<feature type="binding site" evidence="1">
    <location>
        <position position="18"/>
    </location>
    <ligand>
        <name>S-adenosyl-L-methionine</name>
        <dbReference type="ChEBI" id="CHEBI:59789"/>
    </ligand>
</feature>
<dbReference type="Proteomes" id="UP000051254">
    <property type="component" value="Unassembled WGS sequence"/>
</dbReference>
<dbReference type="SUPFAM" id="SSF53335">
    <property type="entry name" value="S-adenosyl-L-methionine-dependent methyltransferases"/>
    <property type="match status" value="1"/>
</dbReference>
<feature type="binding site" evidence="1">
    <location>
        <position position="117"/>
    </location>
    <ligand>
        <name>S-adenosyl-L-methionine</name>
        <dbReference type="ChEBI" id="CHEBI:59789"/>
    </ligand>
</feature>
<protein>
    <recommendedName>
        <fullName evidence="1">Ribosomal RNA large subunit methyltransferase J</fullName>
        <ecNumber evidence="1">2.1.1.266</ecNumber>
    </recommendedName>
    <alternativeName>
        <fullName evidence="1">23S rRNA (adenine(2030)-N6)-methyltransferase</fullName>
    </alternativeName>
    <alternativeName>
        <fullName evidence="1">23S rRNA m6A2030 methyltransferase</fullName>
    </alternativeName>
</protein>
<keyword evidence="3" id="KW-1185">Reference proteome</keyword>
<dbReference type="GO" id="GO:0003723">
    <property type="term" value="F:RNA binding"/>
    <property type="evidence" value="ECO:0007669"/>
    <property type="project" value="UniProtKB-UniRule"/>
</dbReference>
<dbReference type="PANTHER" id="PTHR37426:SF1">
    <property type="entry name" value="RIBOSOMAL RNA LARGE SUBUNIT METHYLTRANSFERASE J"/>
    <property type="match status" value="1"/>
</dbReference>
<dbReference type="InterPro" id="IPR007473">
    <property type="entry name" value="RlmJ"/>
</dbReference>
<evidence type="ECO:0000256" key="1">
    <source>
        <dbReference type="HAMAP-Rule" id="MF_00934"/>
    </source>
</evidence>
<feature type="active site" description="Proton acceptor" evidence="1">
    <location>
        <position position="168"/>
    </location>
</feature>
<dbReference type="EMBL" id="LDJH01000008">
    <property type="protein sequence ID" value="KRG58928.1"/>
    <property type="molecule type" value="Genomic_DNA"/>
</dbReference>
<comment type="caution">
    <text evidence="2">The sequence shown here is derived from an EMBL/GenBank/DDBJ whole genome shotgun (WGS) entry which is preliminary data.</text>
</comment>
<comment type="catalytic activity">
    <reaction evidence="1">
        <text>adenosine(2030) in 23S rRNA + S-adenosyl-L-methionine = N(6)-methyladenosine(2030) in 23S rRNA + S-adenosyl-L-homocysteine + H(+)</text>
        <dbReference type="Rhea" id="RHEA:43736"/>
        <dbReference type="Rhea" id="RHEA-COMP:10668"/>
        <dbReference type="Rhea" id="RHEA-COMP:10669"/>
        <dbReference type="ChEBI" id="CHEBI:15378"/>
        <dbReference type="ChEBI" id="CHEBI:57856"/>
        <dbReference type="ChEBI" id="CHEBI:59789"/>
        <dbReference type="ChEBI" id="CHEBI:74411"/>
        <dbReference type="ChEBI" id="CHEBI:74449"/>
        <dbReference type="EC" id="2.1.1.266"/>
    </reaction>
</comment>
<feature type="binding site" evidence="1">
    <location>
        <position position="41"/>
    </location>
    <ligand>
        <name>S-adenosyl-L-methionine</name>
        <dbReference type="ChEBI" id="CHEBI:59789"/>
    </ligand>
</feature>
<keyword evidence="1" id="KW-0694">RNA-binding</keyword>
<dbReference type="EC" id="2.1.1.266" evidence="1"/>
<dbReference type="PATRIC" id="fig|266128.3.peg.2763"/>
<dbReference type="HAMAP" id="MF_00934">
    <property type="entry name" value="23SrRNA_methyltr_J"/>
    <property type="match status" value="1"/>
</dbReference>
<accession>A0A0R0BP99</accession>
<dbReference type="GO" id="GO:0070475">
    <property type="term" value="P:rRNA base methylation"/>
    <property type="evidence" value="ECO:0007669"/>
    <property type="project" value="UniProtKB-UniRule"/>
</dbReference>
<feature type="site" description="Interaction with substrate rRNA" evidence="1">
    <location>
        <position position="3"/>
    </location>
</feature>
<reference evidence="2 3" key="1">
    <citation type="submission" date="2015-05" db="EMBL/GenBank/DDBJ databases">
        <title>Genome sequencing and analysis of members of genus Stenotrophomonas.</title>
        <authorList>
            <person name="Patil P.P."/>
            <person name="Midha S."/>
            <person name="Patil P.B."/>
        </authorList>
    </citation>
    <scope>NUCLEOTIDE SEQUENCE [LARGE SCALE GENOMIC DNA]</scope>
    <source>
        <strain evidence="2 3">DSM 17805</strain>
    </source>
</reference>
<evidence type="ECO:0000313" key="3">
    <source>
        <dbReference type="Proteomes" id="UP000051254"/>
    </source>
</evidence>
<keyword evidence="1" id="KW-0808">Transferase</keyword>
<name>A0A0R0BP99_9GAMM</name>
<dbReference type="STRING" id="266128.ABB25_05510"/>
<dbReference type="RefSeq" id="WP_057664747.1">
    <property type="nucleotide sequence ID" value="NZ_LDJH01000008.1"/>
</dbReference>
<dbReference type="GO" id="GO:0005829">
    <property type="term" value="C:cytosol"/>
    <property type="evidence" value="ECO:0007669"/>
    <property type="project" value="TreeGrafter"/>
</dbReference>
<keyword evidence="1" id="KW-0489">Methyltransferase</keyword>
<dbReference type="PANTHER" id="PTHR37426">
    <property type="entry name" value="RIBOSOMAL RNA LARGE SUBUNIT METHYLTRANSFERASE J"/>
    <property type="match status" value="1"/>
</dbReference>
<dbReference type="Gene3D" id="3.40.50.150">
    <property type="entry name" value="Vaccinia Virus protein VP39"/>
    <property type="match status" value="1"/>
</dbReference>
<feature type="binding site" evidence="1">
    <location>
        <begin position="142"/>
        <end position="143"/>
    </location>
    <ligand>
        <name>S-adenosyl-L-methionine</name>
        <dbReference type="ChEBI" id="CHEBI:59789"/>
    </ligand>
</feature>
<feature type="binding site" evidence="1">
    <location>
        <position position="168"/>
    </location>
    <ligand>
        <name>S-adenosyl-L-methionine</name>
        <dbReference type="ChEBI" id="CHEBI:59789"/>
    </ligand>
</feature>
<keyword evidence="1" id="KW-0949">S-adenosyl-L-methionine</keyword>
<sequence length="285" mass="31776">MNYRHAFHAGNHADVLKHVTVLALLDQMQRKDSPFFVLDTHGGAGRYLLHSEESRKTGEAADGVLKLMDAPRLPEAVERYLKAVQADNQPGTLLTYPGSPLLASRCLRAQDRMAVCELQQEELDTLKFLFAGDARIQVRAGDGYAGMRAFLPPKADGSKIGRGLVLIDPPYEDQQAEYPRIIEAVRDGLARWPQGLFAIWYPIKQRRTLQPFFRACQKLPVRSALIAELMIHPDDSPLRLNGSGMLLLNAPWQFDQVLAPALASLRAHLGQAGSSHRLEWLKAPE</sequence>
<proteinExistence type="inferred from homology"/>
<dbReference type="Pfam" id="PF04378">
    <property type="entry name" value="RsmJ"/>
    <property type="match status" value="1"/>
</dbReference>
<comment type="function">
    <text evidence="1">Specifically methylates the adenine in position 2030 of 23S rRNA.</text>
</comment>
<dbReference type="GO" id="GO:0036307">
    <property type="term" value="F:23S rRNA (adenine(2030)-N(6))-methyltransferase activity"/>
    <property type="evidence" value="ECO:0007669"/>
    <property type="project" value="UniProtKB-UniRule"/>
</dbReference>